<dbReference type="Pfam" id="PF00126">
    <property type="entry name" value="HTH_1"/>
    <property type="match status" value="1"/>
</dbReference>
<dbReference type="InterPro" id="IPR036390">
    <property type="entry name" value="WH_DNA-bd_sf"/>
</dbReference>
<dbReference type="InterPro" id="IPR000847">
    <property type="entry name" value="LysR_HTH_N"/>
</dbReference>
<dbReference type="Gene3D" id="3.40.190.10">
    <property type="entry name" value="Periplasmic binding protein-like II"/>
    <property type="match status" value="2"/>
</dbReference>
<organism evidence="6 7">
    <name type="scientific">Dactylosporangium cerinum</name>
    <dbReference type="NCBI Taxonomy" id="1434730"/>
    <lineage>
        <taxon>Bacteria</taxon>
        <taxon>Bacillati</taxon>
        <taxon>Actinomycetota</taxon>
        <taxon>Actinomycetes</taxon>
        <taxon>Micromonosporales</taxon>
        <taxon>Micromonosporaceae</taxon>
        <taxon>Dactylosporangium</taxon>
    </lineage>
</organism>
<sequence length="309" mass="33573">MDAHVRDLRYFVAVAEELSFTRAASDRLFISQPALSKQIRQLERSLRTTLFERRHRSVTLTAAGAALLPRARHILEHWDDARRAIAGAQDRILTVGFQTRISRGLIPSVTAAMERMLPGWQLRFRQISWADPTTGLGDGEVDVAIAWLPAPDGYSTKLIQSEDRWVALPANHRLADRENVPFTDLAGEPFIALPPTAGALRDHWLATEQRATPARVVATAATTDESLEAVASGLGVVLLAAGNAAIYQRDDIVCRPVTGLSASQLAVVWRTGDDREAVRVFIDASCLCSAVANEVVKAVPIPAADTATG</sequence>
<dbReference type="InterPro" id="IPR005119">
    <property type="entry name" value="LysR_subst-bd"/>
</dbReference>
<gene>
    <name evidence="6" type="ORF">ACFPIJ_62005</name>
</gene>
<keyword evidence="2" id="KW-0805">Transcription regulation</keyword>
<dbReference type="PANTHER" id="PTHR30346">
    <property type="entry name" value="TRANSCRIPTIONAL DUAL REGULATOR HCAR-RELATED"/>
    <property type="match status" value="1"/>
</dbReference>
<keyword evidence="7" id="KW-1185">Reference proteome</keyword>
<keyword evidence="4" id="KW-0804">Transcription</keyword>
<evidence type="ECO:0000313" key="7">
    <source>
        <dbReference type="Proteomes" id="UP001595912"/>
    </source>
</evidence>
<evidence type="ECO:0000313" key="6">
    <source>
        <dbReference type="EMBL" id="MFC5008275.1"/>
    </source>
</evidence>
<evidence type="ECO:0000259" key="5">
    <source>
        <dbReference type="PROSITE" id="PS50931"/>
    </source>
</evidence>
<dbReference type="Proteomes" id="UP001595912">
    <property type="component" value="Unassembled WGS sequence"/>
</dbReference>
<evidence type="ECO:0000256" key="1">
    <source>
        <dbReference type="ARBA" id="ARBA00009437"/>
    </source>
</evidence>
<dbReference type="Gene3D" id="1.10.10.10">
    <property type="entry name" value="Winged helix-like DNA-binding domain superfamily/Winged helix DNA-binding domain"/>
    <property type="match status" value="1"/>
</dbReference>
<keyword evidence="3" id="KW-0238">DNA-binding</keyword>
<feature type="domain" description="HTH lysR-type" evidence="5">
    <location>
        <begin position="1"/>
        <end position="61"/>
    </location>
</feature>
<reference evidence="7" key="1">
    <citation type="journal article" date="2019" name="Int. J. Syst. Evol. Microbiol.">
        <title>The Global Catalogue of Microorganisms (GCM) 10K type strain sequencing project: providing services to taxonomists for standard genome sequencing and annotation.</title>
        <authorList>
            <consortium name="The Broad Institute Genomics Platform"/>
            <consortium name="The Broad Institute Genome Sequencing Center for Infectious Disease"/>
            <person name="Wu L."/>
            <person name="Ma J."/>
        </authorList>
    </citation>
    <scope>NUCLEOTIDE SEQUENCE [LARGE SCALE GENOMIC DNA]</scope>
    <source>
        <strain evidence="7">CGMCC 4.7152</strain>
    </source>
</reference>
<comment type="similarity">
    <text evidence="1">Belongs to the LysR transcriptional regulatory family.</text>
</comment>
<evidence type="ECO:0000256" key="3">
    <source>
        <dbReference type="ARBA" id="ARBA00023125"/>
    </source>
</evidence>
<evidence type="ECO:0000256" key="2">
    <source>
        <dbReference type="ARBA" id="ARBA00023015"/>
    </source>
</evidence>
<dbReference type="Pfam" id="PF03466">
    <property type="entry name" value="LysR_substrate"/>
    <property type="match status" value="1"/>
</dbReference>
<proteinExistence type="inferred from homology"/>
<comment type="caution">
    <text evidence="6">The sequence shown here is derived from an EMBL/GenBank/DDBJ whole genome shotgun (WGS) entry which is preliminary data.</text>
</comment>
<dbReference type="PANTHER" id="PTHR30346:SF0">
    <property type="entry name" value="HCA OPERON TRANSCRIPTIONAL ACTIVATOR HCAR"/>
    <property type="match status" value="1"/>
</dbReference>
<dbReference type="InterPro" id="IPR036388">
    <property type="entry name" value="WH-like_DNA-bd_sf"/>
</dbReference>
<protein>
    <submittedName>
        <fullName evidence="6">LysR family transcriptional regulator</fullName>
    </submittedName>
</protein>
<dbReference type="PROSITE" id="PS50931">
    <property type="entry name" value="HTH_LYSR"/>
    <property type="match status" value="1"/>
</dbReference>
<evidence type="ECO:0000256" key="4">
    <source>
        <dbReference type="ARBA" id="ARBA00023163"/>
    </source>
</evidence>
<dbReference type="RefSeq" id="WP_380128933.1">
    <property type="nucleotide sequence ID" value="NZ_JBHSIU010000130.1"/>
</dbReference>
<dbReference type="SUPFAM" id="SSF46785">
    <property type="entry name" value="Winged helix' DNA-binding domain"/>
    <property type="match status" value="1"/>
</dbReference>
<dbReference type="CDD" id="cd08414">
    <property type="entry name" value="PBP2_LTTR_aromatics_like"/>
    <property type="match status" value="1"/>
</dbReference>
<name>A0ABV9WKV2_9ACTN</name>
<dbReference type="EMBL" id="JBHSIU010000130">
    <property type="protein sequence ID" value="MFC5008275.1"/>
    <property type="molecule type" value="Genomic_DNA"/>
</dbReference>
<dbReference type="PRINTS" id="PR00039">
    <property type="entry name" value="HTHLYSR"/>
</dbReference>
<accession>A0ABV9WKV2</accession>
<dbReference type="SUPFAM" id="SSF53850">
    <property type="entry name" value="Periplasmic binding protein-like II"/>
    <property type="match status" value="1"/>
</dbReference>